<accession>A0ACB9Y0G1</accession>
<dbReference type="EMBL" id="CM043785">
    <property type="protein sequence ID" value="KAI4832964.1"/>
    <property type="molecule type" value="Genomic_DNA"/>
</dbReference>
<gene>
    <name evidence="1" type="ORF">KUCAC02_015898</name>
</gene>
<comment type="caution">
    <text evidence="1">The sequence shown here is derived from an EMBL/GenBank/DDBJ whole genome shotgun (WGS) entry which is preliminary data.</text>
</comment>
<protein>
    <submittedName>
        <fullName evidence="1">Uncharacterized protein</fullName>
    </submittedName>
</protein>
<sequence length="77" mass="8550">MDKRLKRPLALDSGQGSEEPAEQRKKEAKLKPRPYSGFISTSADPPQPQCCFCGEVLANSAMKPAHLQRHQTLGKCR</sequence>
<proteinExistence type="predicted"/>
<name>A0ACB9Y0G1_CHAAC</name>
<dbReference type="Proteomes" id="UP001057452">
    <property type="component" value="Chromosome 1"/>
</dbReference>
<keyword evidence="2" id="KW-1185">Reference proteome</keyword>
<evidence type="ECO:0000313" key="2">
    <source>
        <dbReference type="Proteomes" id="UP001057452"/>
    </source>
</evidence>
<organism evidence="1 2">
    <name type="scientific">Chaenocephalus aceratus</name>
    <name type="common">Blackfin icefish</name>
    <name type="synonym">Chaenichthys aceratus</name>
    <dbReference type="NCBI Taxonomy" id="36190"/>
    <lineage>
        <taxon>Eukaryota</taxon>
        <taxon>Metazoa</taxon>
        <taxon>Chordata</taxon>
        <taxon>Craniata</taxon>
        <taxon>Vertebrata</taxon>
        <taxon>Euteleostomi</taxon>
        <taxon>Actinopterygii</taxon>
        <taxon>Neopterygii</taxon>
        <taxon>Teleostei</taxon>
        <taxon>Neoteleostei</taxon>
        <taxon>Acanthomorphata</taxon>
        <taxon>Eupercaria</taxon>
        <taxon>Perciformes</taxon>
        <taxon>Notothenioidei</taxon>
        <taxon>Channichthyidae</taxon>
        <taxon>Chaenocephalus</taxon>
    </lineage>
</organism>
<evidence type="ECO:0000313" key="1">
    <source>
        <dbReference type="EMBL" id="KAI4832964.1"/>
    </source>
</evidence>
<reference evidence="1" key="1">
    <citation type="submission" date="2022-05" db="EMBL/GenBank/DDBJ databases">
        <title>Chromosome-level genome of Chaenocephalus aceratus.</title>
        <authorList>
            <person name="Park H."/>
        </authorList>
    </citation>
    <scope>NUCLEOTIDE SEQUENCE</scope>
    <source>
        <strain evidence="1">KU_202001</strain>
    </source>
</reference>